<sequence length="183" mass="21478">MNAMIKQKVESRKEKILREALLLFAEKGYMDTSTKIIAQRAGVSEALIFKHFGNKDNLLFYLIKSGYRRVLQHHRGMLTYRDAKSFLRSMINLPRELVNEEPLFWKLQERLSHHEFSRQQHELFMKPVYPTIQRAFAELGYEKPALETQLLLLIIEILWKKEANGDLTNSAELAKLLEAKYGL</sequence>
<dbReference type="PRINTS" id="PR00455">
    <property type="entry name" value="HTHTETR"/>
</dbReference>
<dbReference type="Proteomes" id="UP000190541">
    <property type="component" value="Unassembled WGS sequence"/>
</dbReference>
<dbReference type="STRING" id="623280.SAMN05660226_03346"/>
<feature type="domain" description="HTH tetR-type" evidence="3">
    <location>
        <begin position="10"/>
        <end position="70"/>
    </location>
</feature>
<dbReference type="InterPro" id="IPR001647">
    <property type="entry name" value="HTH_TetR"/>
</dbReference>
<dbReference type="PANTHER" id="PTHR30055">
    <property type="entry name" value="HTH-TYPE TRANSCRIPTIONAL REGULATOR RUTR"/>
    <property type="match status" value="1"/>
</dbReference>
<dbReference type="GO" id="GO:0000976">
    <property type="term" value="F:transcription cis-regulatory region binding"/>
    <property type="evidence" value="ECO:0007669"/>
    <property type="project" value="TreeGrafter"/>
</dbReference>
<evidence type="ECO:0000259" key="3">
    <source>
        <dbReference type="PROSITE" id="PS50977"/>
    </source>
</evidence>
<dbReference type="PROSITE" id="PS01081">
    <property type="entry name" value="HTH_TETR_1"/>
    <property type="match status" value="1"/>
</dbReference>
<dbReference type="InterPro" id="IPR023772">
    <property type="entry name" value="DNA-bd_HTH_TetR-type_CS"/>
</dbReference>
<keyword evidence="1 2" id="KW-0238">DNA-binding</keyword>
<dbReference type="PROSITE" id="PS50977">
    <property type="entry name" value="HTH_TETR_2"/>
    <property type="match status" value="1"/>
</dbReference>
<protein>
    <submittedName>
        <fullName evidence="4">Transcriptional regulator, TetR family</fullName>
    </submittedName>
</protein>
<dbReference type="AlphaFoldDB" id="A0A1T5EJT7"/>
<keyword evidence="5" id="KW-1185">Reference proteome</keyword>
<organism evidence="4 5">
    <name type="scientific">Parapedobacter luteus</name>
    <dbReference type="NCBI Taxonomy" id="623280"/>
    <lineage>
        <taxon>Bacteria</taxon>
        <taxon>Pseudomonadati</taxon>
        <taxon>Bacteroidota</taxon>
        <taxon>Sphingobacteriia</taxon>
        <taxon>Sphingobacteriales</taxon>
        <taxon>Sphingobacteriaceae</taxon>
        <taxon>Parapedobacter</taxon>
    </lineage>
</organism>
<dbReference type="InterPro" id="IPR050109">
    <property type="entry name" value="HTH-type_TetR-like_transc_reg"/>
</dbReference>
<dbReference type="Gene3D" id="1.10.357.10">
    <property type="entry name" value="Tetracycline Repressor, domain 2"/>
    <property type="match status" value="1"/>
</dbReference>
<proteinExistence type="predicted"/>
<dbReference type="InterPro" id="IPR009057">
    <property type="entry name" value="Homeodomain-like_sf"/>
</dbReference>
<dbReference type="PANTHER" id="PTHR30055:SF226">
    <property type="entry name" value="HTH-TYPE TRANSCRIPTIONAL REGULATOR PKSA"/>
    <property type="match status" value="1"/>
</dbReference>
<evidence type="ECO:0000256" key="2">
    <source>
        <dbReference type="PROSITE-ProRule" id="PRU00335"/>
    </source>
</evidence>
<dbReference type="GO" id="GO:0003700">
    <property type="term" value="F:DNA-binding transcription factor activity"/>
    <property type="evidence" value="ECO:0007669"/>
    <property type="project" value="TreeGrafter"/>
</dbReference>
<accession>A0A1T5EJT7</accession>
<reference evidence="4 5" key="1">
    <citation type="submission" date="2017-02" db="EMBL/GenBank/DDBJ databases">
        <authorList>
            <person name="Peterson S.W."/>
        </authorList>
    </citation>
    <scope>NUCLEOTIDE SEQUENCE [LARGE SCALE GENOMIC DNA]</scope>
    <source>
        <strain evidence="4 5">DSM 22899</strain>
    </source>
</reference>
<gene>
    <name evidence="4" type="ORF">SAMN05660226_03346</name>
</gene>
<dbReference type="SUPFAM" id="SSF46689">
    <property type="entry name" value="Homeodomain-like"/>
    <property type="match status" value="1"/>
</dbReference>
<evidence type="ECO:0000256" key="1">
    <source>
        <dbReference type="ARBA" id="ARBA00023125"/>
    </source>
</evidence>
<feature type="DNA-binding region" description="H-T-H motif" evidence="2">
    <location>
        <begin position="33"/>
        <end position="52"/>
    </location>
</feature>
<dbReference type="Pfam" id="PF00440">
    <property type="entry name" value="TetR_N"/>
    <property type="match status" value="1"/>
</dbReference>
<evidence type="ECO:0000313" key="4">
    <source>
        <dbReference type="EMBL" id="SKB84139.1"/>
    </source>
</evidence>
<name>A0A1T5EJT7_9SPHI</name>
<dbReference type="EMBL" id="FUYS01000010">
    <property type="protein sequence ID" value="SKB84139.1"/>
    <property type="molecule type" value="Genomic_DNA"/>
</dbReference>
<evidence type="ECO:0000313" key="5">
    <source>
        <dbReference type="Proteomes" id="UP000190541"/>
    </source>
</evidence>